<proteinExistence type="predicted"/>
<name>A0ABY6FY09_9MICO</name>
<evidence type="ECO:0000256" key="1">
    <source>
        <dbReference type="SAM" id="MobiDB-lite"/>
    </source>
</evidence>
<feature type="compositionally biased region" description="Low complexity" evidence="1">
    <location>
        <begin position="85"/>
        <end position="100"/>
    </location>
</feature>
<dbReference type="CDD" id="cd00093">
    <property type="entry name" value="HTH_XRE"/>
    <property type="match status" value="1"/>
</dbReference>
<reference evidence="3" key="1">
    <citation type="submission" date="2022-10" db="EMBL/GenBank/DDBJ databases">
        <title>Whole-Genome Sequencing of Brachybacterium huguangmaarense BRM-3, Isolated from Betula schmidtii.</title>
        <authorList>
            <person name="Haam D."/>
        </authorList>
    </citation>
    <scope>NUCLEOTIDE SEQUENCE</scope>
    <source>
        <strain evidence="3">BRM-3</strain>
    </source>
</reference>
<dbReference type="EMBL" id="CP107020">
    <property type="protein sequence ID" value="UYG15800.1"/>
    <property type="molecule type" value="Genomic_DNA"/>
</dbReference>
<keyword evidence="4" id="KW-1185">Reference proteome</keyword>
<dbReference type="InterPro" id="IPR001387">
    <property type="entry name" value="Cro/C1-type_HTH"/>
</dbReference>
<dbReference type="Proteomes" id="UP001164305">
    <property type="component" value="Chromosome"/>
</dbReference>
<dbReference type="SUPFAM" id="SSF47413">
    <property type="entry name" value="lambda repressor-like DNA-binding domains"/>
    <property type="match status" value="1"/>
</dbReference>
<feature type="region of interest" description="Disordered" evidence="1">
    <location>
        <begin position="75"/>
        <end position="100"/>
    </location>
</feature>
<sequence length="100" mass="10718">MRLISYQVLDQYMEFRGETNRSLAKKAGISQATVGHLRSGARNSCRPATARKIAFALQVLPESLFVPEVTTTQAGTTHMERVGPGTAQAASARRGATKAA</sequence>
<evidence type="ECO:0000259" key="2">
    <source>
        <dbReference type="PROSITE" id="PS50943"/>
    </source>
</evidence>
<gene>
    <name evidence="3" type="ORF">BRM3_09090</name>
</gene>
<protein>
    <submittedName>
        <fullName evidence="3">Helix-turn-helix transcriptional regulator</fullName>
    </submittedName>
</protein>
<dbReference type="PROSITE" id="PS50943">
    <property type="entry name" value="HTH_CROC1"/>
    <property type="match status" value="1"/>
</dbReference>
<organism evidence="3 4">
    <name type="scientific">Brachybacterium huguangmaarense</name>
    <dbReference type="NCBI Taxonomy" id="1652028"/>
    <lineage>
        <taxon>Bacteria</taxon>
        <taxon>Bacillati</taxon>
        <taxon>Actinomycetota</taxon>
        <taxon>Actinomycetes</taxon>
        <taxon>Micrococcales</taxon>
        <taxon>Dermabacteraceae</taxon>
        <taxon>Brachybacterium</taxon>
    </lineage>
</organism>
<evidence type="ECO:0000313" key="4">
    <source>
        <dbReference type="Proteomes" id="UP001164305"/>
    </source>
</evidence>
<feature type="domain" description="HTH cro/C1-type" evidence="2">
    <location>
        <begin position="23"/>
        <end position="64"/>
    </location>
</feature>
<dbReference type="RefSeq" id="WP_263593014.1">
    <property type="nucleotide sequence ID" value="NZ_CP107020.1"/>
</dbReference>
<evidence type="ECO:0000313" key="3">
    <source>
        <dbReference type="EMBL" id="UYG15800.1"/>
    </source>
</evidence>
<dbReference type="Pfam" id="PF13443">
    <property type="entry name" value="HTH_26"/>
    <property type="match status" value="1"/>
</dbReference>
<accession>A0ABY6FY09</accession>
<dbReference type="Gene3D" id="1.10.260.40">
    <property type="entry name" value="lambda repressor-like DNA-binding domains"/>
    <property type="match status" value="1"/>
</dbReference>
<dbReference type="InterPro" id="IPR010982">
    <property type="entry name" value="Lambda_DNA-bd_dom_sf"/>
</dbReference>